<feature type="transmembrane region" description="Helical" evidence="6">
    <location>
        <begin position="46"/>
        <end position="64"/>
    </location>
</feature>
<feature type="transmembrane region" description="Helical" evidence="6">
    <location>
        <begin position="163"/>
        <end position="185"/>
    </location>
</feature>
<gene>
    <name evidence="8" type="ORF">A6K76_01725</name>
</gene>
<evidence type="ECO:0000313" key="8">
    <source>
        <dbReference type="EMBL" id="OCS90794.1"/>
    </source>
</evidence>
<dbReference type="PANTHER" id="PTHR23523">
    <property type="match status" value="1"/>
</dbReference>
<proteinExistence type="predicted"/>
<feature type="transmembrane region" description="Helical" evidence="6">
    <location>
        <begin position="239"/>
        <end position="264"/>
    </location>
</feature>
<evidence type="ECO:0000313" key="9">
    <source>
        <dbReference type="Proteomes" id="UP000093482"/>
    </source>
</evidence>
<keyword evidence="2" id="KW-0813">Transport</keyword>
<feature type="transmembrane region" description="Helical" evidence="6">
    <location>
        <begin position="135"/>
        <end position="157"/>
    </location>
</feature>
<dbReference type="Gene3D" id="1.20.1250.20">
    <property type="entry name" value="MFS general substrate transporter like domains"/>
    <property type="match status" value="2"/>
</dbReference>
<dbReference type="EMBL" id="MATO01000034">
    <property type="protein sequence ID" value="OCS90794.1"/>
    <property type="molecule type" value="Genomic_DNA"/>
</dbReference>
<feature type="transmembrane region" description="Helical" evidence="6">
    <location>
        <begin position="364"/>
        <end position="382"/>
    </location>
</feature>
<keyword evidence="4 6" id="KW-1133">Transmembrane helix</keyword>
<evidence type="ECO:0000259" key="7">
    <source>
        <dbReference type="PROSITE" id="PS50850"/>
    </source>
</evidence>
<dbReference type="InterPro" id="IPR052524">
    <property type="entry name" value="MFS_Cyanate_Porter"/>
</dbReference>
<feature type="transmembrane region" description="Helical" evidence="6">
    <location>
        <begin position="300"/>
        <end position="323"/>
    </location>
</feature>
<dbReference type="InterPro" id="IPR020846">
    <property type="entry name" value="MFS_dom"/>
</dbReference>
<keyword evidence="9" id="KW-1185">Reference proteome</keyword>
<evidence type="ECO:0000256" key="3">
    <source>
        <dbReference type="ARBA" id="ARBA00022692"/>
    </source>
</evidence>
<comment type="caution">
    <text evidence="8">The sequence shown here is derived from an EMBL/GenBank/DDBJ whole genome shotgun (WGS) entry which is preliminary data.</text>
</comment>
<dbReference type="PANTHER" id="PTHR23523:SF2">
    <property type="entry name" value="2-NITROIMIDAZOLE TRANSPORTER"/>
    <property type="match status" value="1"/>
</dbReference>
<feature type="transmembrane region" description="Helical" evidence="6">
    <location>
        <begin position="335"/>
        <end position="358"/>
    </location>
</feature>
<protein>
    <submittedName>
        <fullName evidence="8">Transporter</fullName>
    </submittedName>
</protein>
<feature type="transmembrane region" description="Helical" evidence="6">
    <location>
        <begin position="276"/>
        <end position="294"/>
    </location>
</feature>
<feature type="transmembrane region" description="Helical" evidence="6">
    <location>
        <begin position="101"/>
        <end position="123"/>
    </location>
</feature>
<accession>A0A1C0YUI5</accession>
<feature type="domain" description="Major facilitator superfamily (MFS) profile" evidence="7">
    <location>
        <begin position="7"/>
        <end position="386"/>
    </location>
</feature>
<keyword evidence="5 6" id="KW-0472">Membrane</keyword>
<feature type="transmembrane region" description="Helical" evidence="6">
    <location>
        <begin position="7"/>
        <end position="26"/>
    </location>
</feature>
<name>A0A1C0YUI5_9BACL</name>
<evidence type="ECO:0000256" key="1">
    <source>
        <dbReference type="ARBA" id="ARBA00004651"/>
    </source>
</evidence>
<dbReference type="SUPFAM" id="SSF103473">
    <property type="entry name" value="MFS general substrate transporter"/>
    <property type="match status" value="1"/>
</dbReference>
<dbReference type="RefSeq" id="WP_066464201.1">
    <property type="nucleotide sequence ID" value="NZ_MATO01000034.1"/>
</dbReference>
<dbReference type="GO" id="GO:0005886">
    <property type="term" value="C:plasma membrane"/>
    <property type="evidence" value="ECO:0007669"/>
    <property type="project" value="UniProtKB-SubCell"/>
</dbReference>
<evidence type="ECO:0000256" key="4">
    <source>
        <dbReference type="ARBA" id="ARBA00022989"/>
    </source>
</evidence>
<dbReference type="Proteomes" id="UP000093482">
    <property type="component" value="Unassembled WGS sequence"/>
</dbReference>
<dbReference type="AlphaFoldDB" id="A0A1C0YUI5"/>
<dbReference type="PROSITE" id="PS50850">
    <property type="entry name" value="MFS"/>
    <property type="match status" value="1"/>
</dbReference>
<comment type="subcellular location">
    <subcellularLocation>
        <location evidence="1">Cell membrane</location>
        <topology evidence="1">Multi-pass membrane protein</topology>
    </subcellularLocation>
</comment>
<dbReference type="Pfam" id="PF07690">
    <property type="entry name" value="MFS_1"/>
    <property type="match status" value="1"/>
</dbReference>
<keyword evidence="3 6" id="KW-0812">Transmembrane</keyword>
<dbReference type="OrthoDB" id="9797740at2"/>
<evidence type="ECO:0000256" key="5">
    <source>
        <dbReference type="ARBA" id="ARBA00023136"/>
    </source>
</evidence>
<evidence type="ECO:0000256" key="6">
    <source>
        <dbReference type="SAM" id="Phobius"/>
    </source>
</evidence>
<dbReference type="InterPro" id="IPR011701">
    <property type="entry name" value="MFS"/>
</dbReference>
<evidence type="ECO:0000256" key="2">
    <source>
        <dbReference type="ARBA" id="ARBA00022448"/>
    </source>
</evidence>
<dbReference type="InterPro" id="IPR036259">
    <property type="entry name" value="MFS_trans_sf"/>
</dbReference>
<dbReference type="GO" id="GO:0022857">
    <property type="term" value="F:transmembrane transporter activity"/>
    <property type="evidence" value="ECO:0007669"/>
    <property type="project" value="InterPro"/>
</dbReference>
<sequence>MKQKTTYGLFALVAIFFVSINLRPAVTSVGPLLNTIADDLAVTSTQMSLLTSIPVFCMGLFASLAMPMTKRFGDRLAIALLIALIGVATIVRIFVPTYGALLVTSFFAGVGIAAIAPIMSGFIKKHFPQKTASVIGLHSFGIGFGATISAGFTTVFYDWSNGWAFALGIWGVLAVVAIVIWLMAVKKEPSLSVVRQAAGAVGRNPWKTKRAWILLLFFGVQTSLFFSMTTWLAPIAQEAGFSIAAAGTVLTVMTIVQLVGNLTIPAMLEKYPNRMTWIVGLTAVAFVGGVLLLIGGTAFIWIGAMLIGLAMSGLFPIGILLPLDEARDDEEANTWSSMVMSGGFMMSAMIPLVIGVLYDVTGTHTTSIWMIVLQIVLLFALVPSMKQKG</sequence>
<feature type="transmembrane region" description="Helical" evidence="6">
    <location>
        <begin position="76"/>
        <end position="95"/>
    </location>
</feature>
<organism evidence="8 9">
    <name type="scientific">Caryophanon latum</name>
    <dbReference type="NCBI Taxonomy" id="33977"/>
    <lineage>
        <taxon>Bacteria</taxon>
        <taxon>Bacillati</taxon>
        <taxon>Bacillota</taxon>
        <taxon>Bacilli</taxon>
        <taxon>Bacillales</taxon>
        <taxon>Caryophanaceae</taxon>
        <taxon>Caryophanon</taxon>
    </lineage>
</organism>
<reference evidence="8 9" key="1">
    <citation type="submission" date="2016-07" db="EMBL/GenBank/DDBJ databases">
        <title>Caryophanon latum genome sequencing.</title>
        <authorList>
            <person name="Verma A."/>
            <person name="Pal Y."/>
            <person name="Krishnamurthi S."/>
        </authorList>
    </citation>
    <scope>NUCLEOTIDE SEQUENCE [LARGE SCALE GENOMIC DNA]</scope>
    <source>
        <strain evidence="8 9">DSM 14151</strain>
    </source>
</reference>
<feature type="transmembrane region" description="Helical" evidence="6">
    <location>
        <begin position="212"/>
        <end position="233"/>
    </location>
</feature>